<dbReference type="NCBIfam" id="TIGR01078">
    <property type="entry name" value="arcA"/>
    <property type="match status" value="1"/>
</dbReference>
<dbReference type="AlphaFoldDB" id="A0AB94IVN3"/>
<dbReference type="GO" id="GO:0016990">
    <property type="term" value="F:arginine deiminase activity"/>
    <property type="evidence" value="ECO:0007669"/>
    <property type="project" value="UniProtKB-UniRule"/>
</dbReference>
<evidence type="ECO:0000313" key="6">
    <source>
        <dbReference type="Proteomes" id="UP000008957"/>
    </source>
</evidence>
<reference evidence="6" key="1">
    <citation type="submission" date="2010-03" db="EMBL/GenBank/DDBJ databases">
        <title>The genome sequence of Synergistetes sp. SGP1.</title>
        <authorList>
            <consortium name="metaHIT consortium -- http://www.metahit.eu/"/>
            <person name="Pajon A."/>
            <person name="Turner K."/>
            <person name="Parkhill J."/>
            <person name="Wade W."/>
            <person name="Vartoukian S."/>
        </authorList>
    </citation>
    <scope>NUCLEOTIDE SEQUENCE [LARGE SCALE GENOMIC DNA]</scope>
    <source>
        <strain evidence="6">SGP1</strain>
    </source>
</reference>
<dbReference type="PANTHER" id="PTHR47271:SF2">
    <property type="entry name" value="ARGININE DEIMINASE"/>
    <property type="match status" value="1"/>
</dbReference>
<feature type="active site" description="Amidino-cysteine intermediate" evidence="3 4">
    <location>
        <position position="396"/>
    </location>
</feature>
<keyword evidence="3" id="KW-0056">Arginine metabolism</keyword>
<dbReference type="Gene3D" id="3.75.10.10">
    <property type="entry name" value="L-arginine/glycine Amidinotransferase, Chain A"/>
    <property type="match status" value="1"/>
</dbReference>
<reference evidence="5 6" key="2">
    <citation type="submission" date="2010-03" db="EMBL/GenBank/DDBJ databases">
        <authorList>
            <person name="Pajon A."/>
        </authorList>
    </citation>
    <scope>NUCLEOTIDE SEQUENCE [LARGE SCALE GENOMIC DNA]</scope>
    <source>
        <strain evidence="5 6">SGP1</strain>
    </source>
</reference>
<dbReference type="InterPro" id="IPR003876">
    <property type="entry name" value="Arg_deiminase"/>
</dbReference>
<sequence>MKDIHVFSEIGRLKQVILHRPGNELSNISPDLMADFLFDEVPFLRGAMAEHDAFAAMLKSCGAEVIYLEDLAAEAIENAGVREAFVDEFIGETCVTSKDEIRMLKDFLLGIPKTRDMVLQIMAGTRRSSFPKRDHTSLVDFVDVEYPFVTNPMPNLYFTRDPFSLIGSGVSLNHMWSTVRNRETLFGKYIFKYHPRFKDSAIPFYYDRDIPYHIEGGDQLVLSDKVLAIGISQRTEARAIELFAERLFKGPDGFETILAFKFPAKRAFMHLDTVFTMVDRDLFTIHPEIQQHLEVIAVTMKDGELRFEYQGRALEDVLKKYLHLDKVRLLPCGGGDPVDAPSEQWSDGSNTFAVAPGEIIVYDRNVVTNKSLEDAGVKLHVIPSAELSRGRGGPRCMTMPVVREKLL</sequence>
<dbReference type="PIRSF" id="PIRSF006356">
    <property type="entry name" value="Arg_deiminase"/>
    <property type="match status" value="1"/>
</dbReference>
<dbReference type="SUPFAM" id="SSF55909">
    <property type="entry name" value="Pentein"/>
    <property type="match status" value="1"/>
</dbReference>
<dbReference type="EC" id="3.5.3.6" evidence="3"/>
<dbReference type="GO" id="GO:0005737">
    <property type="term" value="C:cytoplasm"/>
    <property type="evidence" value="ECO:0007669"/>
    <property type="project" value="UniProtKB-SubCell"/>
</dbReference>
<comment type="subcellular location">
    <subcellularLocation>
        <location evidence="3">Cytoplasm</location>
    </subcellularLocation>
</comment>
<name>A0AB94IVN3_9BACT</name>
<dbReference type="RefSeq" id="WP_015555952.1">
    <property type="nucleotide sequence ID" value="NC_021038.1"/>
</dbReference>
<comment type="similarity">
    <text evidence="1 3">Belongs to the arginine deiminase family.</text>
</comment>
<accession>A0AB94IVN3</accession>
<dbReference type="EMBL" id="FP929056">
    <property type="protein sequence ID" value="CBL27805.1"/>
    <property type="molecule type" value="Genomic_DNA"/>
</dbReference>
<dbReference type="PRINTS" id="PR01466">
    <property type="entry name" value="ARGDEIMINASE"/>
</dbReference>
<dbReference type="Pfam" id="PF02274">
    <property type="entry name" value="ADI"/>
    <property type="match status" value="1"/>
</dbReference>
<keyword evidence="6" id="KW-1185">Reference proteome</keyword>
<evidence type="ECO:0000256" key="1">
    <source>
        <dbReference type="ARBA" id="ARBA00010206"/>
    </source>
</evidence>
<proteinExistence type="inferred from homology"/>
<gene>
    <name evidence="3" type="primary">arcA</name>
    <name evidence="5" type="ORF">SY1_02970</name>
</gene>
<comment type="pathway">
    <text evidence="3">Amino-acid degradation; L-arginine degradation via ADI pathway; carbamoyl phosphate from L-arginine: step 1/2.</text>
</comment>
<dbReference type="PANTHER" id="PTHR47271">
    <property type="entry name" value="ARGININE DEIMINASE"/>
    <property type="match status" value="1"/>
</dbReference>
<keyword evidence="3" id="KW-0963">Cytoplasm</keyword>
<evidence type="ECO:0000256" key="3">
    <source>
        <dbReference type="HAMAP-Rule" id="MF_00242"/>
    </source>
</evidence>
<organism evidence="5 6">
    <name type="scientific">Fretibacterium fastidiosum</name>
    <dbReference type="NCBI Taxonomy" id="651822"/>
    <lineage>
        <taxon>Bacteria</taxon>
        <taxon>Thermotogati</taxon>
        <taxon>Synergistota</taxon>
        <taxon>Synergistia</taxon>
        <taxon>Synergistales</taxon>
        <taxon>Aminobacteriaceae</taxon>
        <taxon>Fretibacterium</taxon>
    </lineage>
</organism>
<dbReference type="Proteomes" id="UP000008957">
    <property type="component" value="Chromosome"/>
</dbReference>
<protein>
    <recommendedName>
        <fullName evidence="3">Arginine deiminase</fullName>
        <shortName evidence="3">ADI</shortName>
        <ecNumber evidence="3">3.5.3.6</ecNumber>
    </recommendedName>
    <alternativeName>
        <fullName evidence="3">Arginine dihydrolase</fullName>
        <shortName evidence="3">AD</shortName>
    </alternativeName>
</protein>
<dbReference type="GO" id="GO:0019546">
    <property type="term" value="P:L-arginine deiminase pathway"/>
    <property type="evidence" value="ECO:0007669"/>
    <property type="project" value="UniProtKB-UniRule"/>
</dbReference>
<evidence type="ECO:0000313" key="5">
    <source>
        <dbReference type="EMBL" id="CBL27805.1"/>
    </source>
</evidence>
<keyword evidence="2 3" id="KW-0378">Hydrolase</keyword>
<evidence type="ECO:0000256" key="2">
    <source>
        <dbReference type="ARBA" id="ARBA00022801"/>
    </source>
</evidence>
<evidence type="ECO:0000256" key="4">
    <source>
        <dbReference type="PIRSR" id="PIRSR006356-1"/>
    </source>
</evidence>
<dbReference type="KEGG" id="sbr:SY1_02970"/>
<dbReference type="HAMAP" id="MF_00242">
    <property type="entry name" value="Arg_deiminase"/>
    <property type="match status" value="1"/>
</dbReference>
<comment type="catalytic activity">
    <reaction evidence="3">
        <text>L-arginine + H2O = L-citrulline + NH4(+)</text>
        <dbReference type="Rhea" id="RHEA:19597"/>
        <dbReference type="ChEBI" id="CHEBI:15377"/>
        <dbReference type="ChEBI" id="CHEBI:28938"/>
        <dbReference type="ChEBI" id="CHEBI:32682"/>
        <dbReference type="ChEBI" id="CHEBI:57743"/>
        <dbReference type="EC" id="3.5.3.6"/>
    </reaction>
</comment>
<dbReference type="Gene3D" id="1.10.3930.10">
    <property type="entry name" value="Arginine deiminase"/>
    <property type="match status" value="1"/>
</dbReference>
<dbReference type="NCBIfam" id="NF002381">
    <property type="entry name" value="PRK01388.1"/>
    <property type="match status" value="1"/>
</dbReference>